<evidence type="ECO:0000256" key="7">
    <source>
        <dbReference type="ARBA" id="ARBA00023004"/>
    </source>
</evidence>
<keyword evidence="8" id="KW-0411">Iron-sulfur</keyword>
<dbReference type="GO" id="GO:0016020">
    <property type="term" value="C:membrane"/>
    <property type="evidence" value="ECO:0007669"/>
    <property type="project" value="UniProtKB-SubCell"/>
</dbReference>
<accession>A0A5B7H873</accession>
<evidence type="ECO:0000313" key="11">
    <source>
        <dbReference type="EMBL" id="MPC68360.1"/>
    </source>
</evidence>
<dbReference type="GO" id="GO:0016491">
    <property type="term" value="F:oxidoreductase activity"/>
    <property type="evidence" value="ECO:0007669"/>
    <property type="project" value="UniProtKB-KW"/>
</dbReference>
<keyword evidence="12" id="KW-1185">Reference proteome</keyword>
<dbReference type="InterPro" id="IPR036922">
    <property type="entry name" value="Rieske_2Fe-2S_sf"/>
</dbReference>
<gene>
    <name evidence="11" type="primary">daf-36</name>
    <name evidence="11" type="ORF">E2C01_062560</name>
</gene>
<dbReference type="PANTHER" id="PTHR21266:SF32">
    <property type="entry name" value="CHOLESTEROL 7-DESATURASE NVD"/>
    <property type="match status" value="1"/>
</dbReference>
<sequence>MCLQDLTEVGWGCLGGGRKASLAERIREVQRLRKKGNLPPVYPNGWFAVLQSRELAKGQVKSVQVFGQTLAVFRGDDGVAHVTDAYCPHIGANMAVGGVVKGDCLECPFHGWRFRGSDGKCVDIPYSNKGG</sequence>
<evidence type="ECO:0000256" key="4">
    <source>
        <dbReference type="ARBA" id="ARBA00022723"/>
    </source>
</evidence>
<comment type="caution">
    <text evidence="11">The sequence shown here is derived from an EMBL/GenBank/DDBJ whole genome shotgun (WGS) entry which is preliminary data.</text>
</comment>
<keyword evidence="9" id="KW-0472">Membrane</keyword>
<dbReference type="EMBL" id="VSRR010027712">
    <property type="protein sequence ID" value="MPC68360.1"/>
    <property type="molecule type" value="Genomic_DNA"/>
</dbReference>
<dbReference type="Pfam" id="PF00355">
    <property type="entry name" value="Rieske"/>
    <property type="match status" value="1"/>
</dbReference>
<dbReference type="PROSITE" id="PS51296">
    <property type="entry name" value="RIESKE"/>
    <property type="match status" value="1"/>
</dbReference>
<evidence type="ECO:0000256" key="3">
    <source>
        <dbReference type="ARBA" id="ARBA00022714"/>
    </source>
</evidence>
<dbReference type="Proteomes" id="UP000324222">
    <property type="component" value="Unassembled WGS sequence"/>
</dbReference>
<protein>
    <submittedName>
        <fullName evidence="11">Cholesterol 7-desaturase</fullName>
    </submittedName>
</protein>
<dbReference type="InterPro" id="IPR050584">
    <property type="entry name" value="Cholesterol_7-desaturase"/>
</dbReference>
<dbReference type="GO" id="GO:0005737">
    <property type="term" value="C:cytoplasm"/>
    <property type="evidence" value="ECO:0007669"/>
    <property type="project" value="TreeGrafter"/>
</dbReference>
<proteinExistence type="predicted"/>
<dbReference type="GO" id="GO:0046872">
    <property type="term" value="F:metal ion binding"/>
    <property type="evidence" value="ECO:0007669"/>
    <property type="project" value="UniProtKB-KW"/>
</dbReference>
<evidence type="ECO:0000256" key="8">
    <source>
        <dbReference type="ARBA" id="ARBA00023014"/>
    </source>
</evidence>
<evidence type="ECO:0000313" key="12">
    <source>
        <dbReference type="Proteomes" id="UP000324222"/>
    </source>
</evidence>
<evidence type="ECO:0000256" key="6">
    <source>
        <dbReference type="ARBA" id="ARBA00023002"/>
    </source>
</evidence>
<dbReference type="GO" id="GO:0051537">
    <property type="term" value="F:2 iron, 2 sulfur cluster binding"/>
    <property type="evidence" value="ECO:0007669"/>
    <property type="project" value="UniProtKB-KW"/>
</dbReference>
<keyword evidence="6" id="KW-0560">Oxidoreductase</keyword>
<dbReference type="Gene3D" id="2.102.10.10">
    <property type="entry name" value="Rieske [2Fe-2S] iron-sulphur domain"/>
    <property type="match status" value="1"/>
</dbReference>
<dbReference type="SUPFAM" id="SSF50022">
    <property type="entry name" value="ISP domain"/>
    <property type="match status" value="1"/>
</dbReference>
<evidence type="ECO:0000256" key="9">
    <source>
        <dbReference type="ARBA" id="ARBA00023136"/>
    </source>
</evidence>
<evidence type="ECO:0000256" key="1">
    <source>
        <dbReference type="ARBA" id="ARBA00004370"/>
    </source>
</evidence>
<keyword evidence="4" id="KW-0479">Metal-binding</keyword>
<evidence type="ECO:0000256" key="2">
    <source>
        <dbReference type="ARBA" id="ARBA00022692"/>
    </source>
</evidence>
<dbReference type="InterPro" id="IPR017941">
    <property type="entry name" value="Rieske_2Fe-2S"/>
</dbReference>
<name>A0A5B7H873_PORTR</name>
<dbReference type="PANTHER" id="PTHR21266">
    <property type="entry name" value="IRON-SULFUR DOMAIN CONTAINING PROTEIN"/>
    <property type="match status" value="1"/>
</dbReference>
<dbReference type="OrthoDB" id="426882at2759"/>
<keyword evidence="2" id="KW-0812">Transmembrane</keyword>
<feature type="domain" description="Rieske" evidence="10">
    <location>
        <begin position="46"/>
        <end position="131"/>
    </location>
</feature>
<comment type="subcellular location">
    <subcellularLocation>
        <location evidence="1">Membrane</location>
    </subcellularLocation>
</comment>
<keyword evidence="3" id="KW-0001">2Fe-2S</keyword>
<dbReference type="AlphaFoldDB" id="A0A5B7H873"/>
<reference evidence="11 12" key="1">
    <citation type="submission" date="2019-05" db="EMBL/GenBank/DDBJ databases">
        <title>Another draft genome of Portunus trituberculatus and its Hox gene families provides insights of decapod evolution.</title>
        <authorList>
            <person name="Jeong J.-H."/>
            <person name="Song I."/>
            <person name="Kim S."/>
            <person name="Choi T."/>
            <person name="Kim D."/>
            <person name="Ryu S."/>
            <person name="Kim W."/>
        </authorList>
    </citation>
    <scope>NUCLEOTIDE SEQUENCE [LARGE SCALE GENOMIC DNA]</scope>
    <source>
        <tissue evidence="11">Muscle</tissue>
    </source>
</reference>
<evidence type="ECO:0000256" key="5">
    <source>
        <dbReference type="ARBA" id="ARBA00022989"/>
    </source>
</evidence>
<organism evidence="11 12">
    <name type="scientific">Portunus trituberculatus</name>
    <name type="common">Swimming crab</name>
    <name type="synonym">Neptunus trituberculatus</name>
    <dbReference type="NCBI Taxonomy" id="210409"/>
    <lineage>
        <taxon>Eukaryota</taxon>
        <taxon>Metazoa</taxon>
        <taxon>Ecdysozoa</taxon>
        <taxon>Arthropoda</taxon>
        <taxon>Crustacea</taxon>
        <taxon>Multicrustacea</taxon>
        <taxon>Malacostraca</taxon>
        <taxon>Eumalacostraca</taxon>
        <taxon>Eucarida</taxon>
        <taxon>Decapoda</taxon>
        <taxon>Pleocyemata</taxon>
        <taxon>Brachyura</taxon>
        <taxon>Eubrachyura</taxon>
        <taxon>Portunoidea</taxon>
        <taxon>Portunidae</taxon>
        <taxon>Portuninae</taxon>
        <taxon>Portunus</taxon>
    </lineage>
</organism>
<evidence type="ECO:0000259" key="10">
    <source>
        <dbReference type="PROSITE" id="PS51296"/>
    </source>
</evidence>
<keyword evidence="7" id="KW-0408">Iron</keyword>
<keyword evidence="5" id="KW-1133">Transmembrane helix</keyword>